<name>A0AAV7VQ87_PLEWA</name>
<evidence type="ECO:0000256" key="1">
    <source>
        <dbReference type="SAM" id="MobiDB-lite"/>
    </source>
</evidence>
<reference evidence="2" key="1">
    <citation type="journal article" date="2022" name="bioRxiv">
        <title>Sequencing and chromosome-scale assembly of the giantPleurodeles waltlgenome.</title>
        <authorList>
            <person name="Brown T."/>
            <person name="Elewa A."/>
            <person name="Iarovenko S."/>
            <person name="Subramanian E."/>
            <person name="Araus A.J."/>
            <person name="Petzold A."/>
            <person name="Susuki M."/>
            <person name="Suzuki K.-i.T."/>
            <person name="Hayashi T."/>
            <person name="Toyoda A."/>
            <person name="Oliveira C."/>
            <person name="Osipova E."/>
            <person name="Leigh N.D."/>
            <person name="Simon A."/>
            <person name="Yun M.H."/>
        </authorList>
    </citation>
    <scope>NUCLEOTIDE SEQUENCE</scope>
    <source>
        <strain evidence="2">20211129_DDA</strain>
        <tissue evidence="2">Liver</tissue>
    </source>
</reference>
<protein>
    <submittedName>
        <fullName evidence="2">Uncharacterized protein</fullName>
    </submittedName>
</protein>
<feature type="region of interest" description="Disordered" evidence="1">
    <location>
        <begin position="180"/>
        <end position="203"/>
    </location>
</feature>
<gene>
    <name evidence="2" type="ORF">NDU88_007357</name>
</gene>
<sequence length="239" mass="26731">MRPQLRAAEIYREEWQPGQIESQRPREARAHALEFHPESNAQWDWGGADSVRAPGPWQAVRDHWKPGRNGASVPDDFAIPRTGGWASKTAHGVPLRTLGTSREGEALQIGSTFRILKVQHRELPTQADHSFCHGTALLRHCITETHGRLRVVAPTGTEFFSSPEEAWAWLGLCSAPDLNNNSQYSKKRQRPRSRRRQTAHRVDPFIPDEVQEERQRVMEVVALFGGGPGGLDAASLSSP</sequence>
<comment type="caution">
    <text evidence="2">The sequence shown here is derived from an EMBL/GenBank/DDBJ whole genome shotgun (WGS) entry which is preliminary data.</text>
</comment>
<evidence type="ECO:0000313" key="3">
    <source>
        <dbReference type="Proteomes" id="UP001066276"/>
    </source>
</evidence>
<feature type="compositionally biased region" description="Basic residues" evidence="1">
    <location>
        <begin position="185"/>
        <end position="199"/>
    </location>
</feature>
<dbReference type="Proteomes" id="UP001066276">
    <property type="component" value="Chromosome 2_1"/>
</dbReference>
<dbReference type="AlphaFoldDB" id="A0AAV7VQ87"/>
<organism evidence="2 3">
    <name type="scientific">Pleurodeles waltl</name>
    <name type="common">Iberian ribbed newt</name>
    <dbReference type="NCBI Taxonomy" id="8319"/>
    <lineage>
        <taxon>Eukaryota</taxon>
        <taxon>Metazoa</taxon>
        <taxon>Chordata</taxon>
        <taxon>Craniata</taxon>
        <taxon>Vertebrata</taxon>
        <taxon>Euteleostomi</taxon>
        <taxon>Amphibia</taxon>
        <taxon>Batrachia</taxon>
        <taxon>Caudata</taxon>
        <taxon>Salamandroidea</taxon>
        <taxon>Salamandridae</taxon>
        <taxon>Pleurodelinae</taxon>
        <taxon>Pleurodeles</taxon>
    </lineage>
</organism>
<proteinExistence type="predicted"/>
<evidence type="ECO:0000313" key="2">
    <source>
        <dbReference type="EMBL" id="KAJ1203572.1"/>
    </source>
</evidence>
<dbReference type="EMBL" id="JANPWB010000003">
    <property type="protein sequence ID" value="KAJ1203572.1"/>
    <property type="molecule type" value="Genomic_DNA"/>
</dbReference>
<accession>A0AAV7VQ87</accession>
<keyword evidence="3" id="KW-1185">Reference proteome</keyword>